<dbReference type="GO" id="GO:0048468">
    <property type="term" value="P:cell development"/>
    <property type="evidence" value="ECO:0007669"/>
    <property type="project" value="TreeGrafter"/>
</dbReference>
<dbReference type="GO" id="GO:0033689">
    <property type="term" value="P:negative regulation of osteoblast proliferation"/>
    <property type="evidence" value="ECO:0007669"/>
    <property type="project" value="Ensembl"/>
</dbReference>
<accession>A0A7N9CCX7</accession>
<gene>
    <name evidence="5" type="primary">AXIN2</name>
</gene>
<feature type="domain" description="DIX" evidence="4">
    <location>
        <begin position="781"/>
        <end position="863"/>
    </location>
</feature>
<evidence type="ECO:0000256" key="1">
    <source>
        <dbReference type="ARBA" id="ARBA00022687"/>
    </source>
</evidence>
<dbReference type="GO" id="GO:0033687">
    <property type="term" value="P:osteoblast proliferation"/>
    <property type="evidence" value="ECO:0007669"/>
    <property type="project" value="Ensembl"/>
</dbReference>
<dbReference type="SMART" id="SM00021">
    <property type="entry name" value="DAX"/>
    <property type="match status" value="1"/>
</dbReference>
<feature type="compositionally biased region" description="Basic residues" evidence="3">
    <location>
        <begin position="487"/>
        <end position="496"/>
    </location>
</feature>
<dbReference type="GO" id="GO:0003180">
    <property type="term" value="P:aortic valve morphogenesis"/>
    <property type="evidence" value="ECO:0007669"/>
    <property type="project" value="Ensembl"/>
</dbReference>
<dbReference type="Proteomes" id="UP000233100">
    <property type="component" value="Chromosome 16"/>
</dbReference>
<dbReference type="Gene3D" id="2.40.240.130">
    <property type="match status" value="1"/>
</dbReference>
<reference evidence="5" key="3">
    <citation type="submission" date="2025-09" db="UniProtKB">
        <authorList>
            <consortium name="Ensembl"/>
        </authorList>
    </citation>
    <scope>IDENTIFICATION</scope>
</reference>
<evidence type="ECO:0000256" key="2">
    <source>
        <dbReference type="PROSITE-ProRule" id="PRU00069"/>
    </source>
</evidence>
<keyword evidence="6" id="KW-1185">Reference proteome</keyword>
<dbReference type="GO" id="GO:0008013">
    <property type="term" value="F:beta-catenin binding"/>
    <property type="evidence" value="ECO:0007669"/>
    <property type="project" value="TreeGrafter"/>
</dbReference>
<dbReference type="GO" id="GO:0070411">
    <property type="term" value="F:I-SMAD binding"/>
    <property type="evidence" value="ECO:0007669"/>
    <property type="project" value="Ensembl"/>
</dbReference>
<feature type="region of interest" description="Disordered" evidence="3">
    <location>
        <begin position="466"/>
        <end position="515"/>
    </location>
</feature>
<dbReference type="GO" id="GO:1903053">
    <property type="term" value="P:regulation of extracellular matrix organization"/>
    <property type="evidence" value="ECO:0007669"/>
    <property type="project" value="Ensembl"/>
</dbReference>
<feature type="region of interest" description="Disordered" evidence="3">
    <location>
        <begin position="586"/>
        <end position="690"/>
    </location>
</feature>
<dbReference type="GO" id="GO:0003139">
    <property type="term" value="P:secondary heart field specification"/>
    <property type="evidence" value="ECO:0007669"/>
    <property type="project" value="Ensembl"/>
</dbReference>
<dbReference type="GO" id="GO:0003183">
    <property type="term" value="P:mitral valve morphogenesis"/>
    <property type="evidence" value="ECO:0007669"/>
    <property type="project" value="Ensembl"/>
</dbReference>
<dbReference type="GO" id="GO:0008104">
    <property type="term" value="P:intracellular protein localization"/>
    <property type="evidence" value="ECO:0007669"/>
    <property type="project" value="Ensembl"/>
</dbReference>
<name>A0A7N9CCX7_MACFA</name>
<dbReference type="GO" id="GO:0001756">
    <property type="term" value="P:somitogenesis"/>
    <property type="evidence" value="ECO:0007669"/>
    <property type="project" value="Ensembl"/>
</dbReference>
<dbReference type="GO" id="GO:0005886">
    <property type="term" value="C:plasma membrane"/>
    <property type="evidence" value="ECO:0007669"/>
    <property type="project" value="TreeGrafter"/>
</dbReference>
<feature type="compositionally biased region" description="Low complexity" evidence="3">
    <location>
        <begin position="499"/>
        <end position="515"/>
    </location>
</feature>
<dbReference type="GO" id="GO:0005634">
    <property type="term" value="C:nucleus"/>
    <property type="evidence" value="ECO:0007669"/>
    <property type="project" value="Ensembl"/>
</dbReference>
<dbReference type="GO" id="GO:0019901">
    <property type="term" value="F:protein kinase binding"/>
    <property type="evidence" value="ECO:0007669"/>
    <property type="project" value="TreeGrafter"/>
</dbReference>
<dbReference type="GO" id="GO:0031625">
    <property type="term" value="F:ubiquitin protein ligase binding"/>
    <property type="evidence" value="ECO:0007669"/>
    <property type="project" value="Ensembl"/>
</dbReference>
<dbReference type="GO" id="GO:0001957">
    <property type="term" value="P:intramembranous ossification"/>
    <property type="evidence" value="ECO:0007669"/>
    <property type="project" value="Ensembl"/>
</dbReference>
<dbReference type="PANTHER" id="PTHR46102">
    <property type="entry name" value="AXIN"/>
    <property type="match status" value="1"/>
</dbReference>
<dbReference type="GO" id="GO:0060090">
    <property type="term" value="F:molecular adaptor activity"/>
    <property type="evidence" value="ECO:0007669"/>
    <property type="project" value="TreeGrafter"/>
</dbReference>
<dbReference type="GO" id="GO:0043570">
    <property type="term" value="P:maintenance of DNA repeat elements"/>
    <property type="evidence" value="ECO:0007669"/>
    <property type="project" value="Ensembl"/>
</dbReference>
<sequence length="863" mass="93776">MVSAEAEAARRPARFDVRGGPLKLAGRLFWGALGAGAEGAADPSAQPSRGLDRAAPRALRRSPLPSAGTGLAGGRERRLLRVAAVAGAESGQIPPGGRVAVAVMDVSRGVSARGSAFERWDERVAAPPACPPPAPRLFSAPSSPPTSLPLPFSPPCCGSALRGPQSWRRLSLRAGPAQVRGARVPRVPSPRPGPAPVAAPAPLRRGRDSARRHFCTRLLLSVLFLRAPLRAAALGTDPRPGTGRCWRVPGLRPRGVPAGALEAFGCIWTGGPGRRGSEDMRARPRRPSSSRSFKRSDPVNPYHVGSGYVFAPATSANDSEISSDALTDDSMSMTDSSVDGIPPYRVGSKKQLQREMHRSVKANGQVSLPHFPRTHRLPKEMTPVEPATFAAELISRLEKLKLELESRHSLEERLQQIREDEEKEGSELTLNSREGAPTQHPLSLLPSGSYEEDPQTILDDHLSRVLKTPGCQSPGVGRYSPRSRSPDHHHHHHHSQYHSLLPPGGKLPPAAASPGACPLLGGKGFVTKQTTKHVHHHYIHHHAVPKTKEEIEAEATQRVHCFCPGGPEYYCYSKCKSHPKALETMPGEQFGGSRGSTLPKRNGKGTEPGLALPAREGGAPGGAGAMQLPREEGDRSQDVWQWMLESERQSKPKPHSAQSTKKAYPLESARSSPGERASRHHLWGGNSAHPRTTPRAHLFTQDPAMPPLTPPNTLAQLEEACRRLAEVSKPPKQRCCVASQQRDRNHSATVQAGATPFSNPSLAPEDHKEPKKLAGVHALQASELVVTYFFCGEEIPYRRMLKAQSLTLGHFKEQLSKKGNYRYYFKKASDEFACGAVFEEIWEDETVLPMYEGRILGKVERID</sequence>
<evidence type="ECO:0000313" key="5">
    <source>
        <dbReference type="Ensembl" id="ENSMFAP00000046156.1"/>
    </source>
</evidence>
<dbReference type="GO" id="GO:0048255">
    <property type="term" value="P:mRNA stabilization"/>
    <property type="evidence" value="ECO:0007669"/>
    <property type="project" value="Ensembl"/>
</dbReference>
<protein>
    <submittedName>
        <fullName evidence="5">Axin 2</fullName>
    </submittedName>
</protein>
<feature type="compositionally biased region" description="Pro residues" evidence="3">
    <location>
        <begin position="187"/>
        <end position="199"/>
    </location>
</feature>
<dbReference type="PROSITE" id="PS50841">
    <property type="entry name" value="DIX"/>
    <property type="match status" value="1"/>
</dbReference>
<organism evidence="5 6">
    <name type="scientific">Macaca fascicularis</name>
    <name type="common">Crab-eating macaque</name>
    <name type="synonym">Cynomolgus monkey</name>
    <dbReference type="NCBI Taxonomy" id="9541"/>
    <lineage>
        <taxon>Eukaryota</taxon>
        <taxon>Metazoa</taxon>
        <taxon>Chordata</taxon>
        <taxon>Craniata</taxon>
        <taxon>Vertebrata</taxon>
        <taxon>Euteleostomi</taxon>
        <taxon>Mammalia</taxon>
        <taxon>Eutheria</taxon>
        <taxon>Euarchontoglires</taxon>
        <taxon>Primates</taxon>
        <taxon>Haplorrhini</taxon>
        <taxon>Catarrhini</taxon>
        <taxon>Cercopithecidae</taxon>
        <taxon>Cercopithecinae</taxon>
        <taxon>Macaca</taxon>
    </lineage>
</organism>
<dbReference type="GO" id="GO:0060070">
    <property type="term" value="P:canonical Wnt signaling pathway"/>
    <property type="evidence" value="ECO:0007669"/>
    <property type="project" value="Ensembl"/>
</dbReference>
<dbReference type="GO" id="GO:0001649">
    <property type="term" value="P:osteoblast differentiation"/>
    <property type="evidence" value="ECO:0007669"/>
    <property type="project" value="Ensembl"/>
</dbReference>
<dbReference type="AlphaFoldDB" id="A0A7N9CCX7"/>
<reference evidence="5" key="2">
    <citation type="submission" date="2025-08" db="UniProtKB">
        <authorList>
            <consortium name="Ensembl"/>
        </authorList>
    </citation>
    <scope>IDENTIFICATION</scope>
</reference>
<dbReference type="GO" id="GO:0072089">
    <property type="term" value="P:stem cell proliferation"/>
    <property type="evidence" value="ECO:0007669"/>
    <property type="project" value="Ensembl"/>
</dbReference>
<feature type="compositionally biased region" description="Polar residues" evidence="3">
    <location>
        <begin position="747"/>
        <end position="761"/>
    </location>
</feature>
<evidence type="ECO:0000313" key="6">
    <source>
        <dbReference type="Proteomes" id="UP000233100"/>
    </source>
</evidence>
<dbReference type="FunFam" id="2.40.240.130:FF:000002">
    <property type="entry name" value="Axin 1"/>
    <property type="match status" value="1"/>
</dbReference>
<dbReference type="GO" id="GO:0010718">
    <property type="term" value="P:positive regulation of epithelial to mesenchymal transition"/>
    <property type="evidence" value="ECO:0007669"/>
    <property type="project" value="Ensembl"/>
</dbReference>
<proteinExistence type="predicted"/>
<dbReference type="Pfam" id="PF00778">
    <property type="entry name" value="DIX"/>
    <property type="match status" value="1"/>
</dbReference>
<dbReference type="GO" id="GO:0032423">
    <property type="term" value="P:regulation of mismatch repair"/>
    <property type="evidence" value="ECO:0007669"/>
    <property type="project" value="Ensembl"/>
</dbReference>
<dbReference type="InterPro" id="IPR014936">
    <property type="entry name" value="Axin_b-cat-bd"/>
</dbReference>
<dbReference type="GO" id="GO:0005737">
    <property type="term" value="C:cytoplasm"/>
    <property type="evidence" value="ECO:0007669"/>
    <property type="project" value="Ensembl"/>
</dbReference>
<dbReference type="Bgee" id="ENSMFAG00000000055">
    <property type="expression patterns" value="Expressed in lung and 11 other cell types or tissues"/>
</dbReference>
<dbReference type="Ensembl" id="ENSMFAT00000080341.1">
    <property type="protein sequence ID" value="ENSMFAP00000046156.1"/>
    <property type="gene ID" value="ENSMFAG00000000055.2"/>
</dbReference>
<feature type="region of interest" description="Disordered" evidence="3">
    <location>
        <begin position="37"/>
        <end position="72"/>
    </location>
</feature>
<dbReference type="GO" id="GO:0030282">
    <property type="term" value="P:bone mineralization"/>
    <property type="evidence" value="ECO:0007669"/>
    <property type="project" value="Ensembl"/>
</dbReference>
<dbReference type="GO" id="GO:0005813">
    <property type="term" value="C:centrosome"/>
    <property type="evidence" value="ECO:0007669"/>
    <property type="project" value="Ensembl"/>
</dbReference>
<dbReference type="GO" id="GO:0061181">
    <property type="term" value="P:regulation of chondrocyte development"/>
    <property type="evidence" value="ECO:0007669"/>
    <property type="project" value="Ensembl"/>
</dbReference>
<feature type="region of interest" description="Disordered" evidence="3">
    <location>
        <begin position="738"/>
        <end position="768"/>
    </location>
</feature>
<feature type="region of interest" description="Disordered" evidence="3">
    <location>
        <begin position="272"/>
        <end position="298"/>
    </location>
</feature>
<dbReference type="GeneTree" id="ENSGT00940000157338"/>
<feature type="region of interest" description="Disordered" evidence="3">
    <location>
        <begin position="414"/>
        <end position="454"/>
    </location>
</feature>
<evidence type="ECO:0000259" key="4">
    <source>
        <dbReference type="PROSITE" id="PS50841"/>
    </source>
</evidence>
<dbReference type="InterPro" id="IPR043581">
    <property type="entry name" value="Axin-like"/>
</dbReference>
<dbReference type="InterPro" id="IPR029071">
    <property type="entry name" value="Ubiquitin-like_domsf"/>
</dbReference>
<dbReference type="GO" id="GO:0090090">
    <property type="term" value="P:negative regulation of canonical Wnt signaling pathway"/>
    <property type="evidence" value="ECO:0007669"/>
    <property type="project" value="Ensembl"/>
</dbReference>
<evidence type="ECO:0000256" key="3">
    <source>
        <dbReference type="SAM" id="MobiDB-lite"/>
    </source>
</evidence>
<feature type="region of interest" description="Disordered" evidence="3">
    <location>
        <begin position="178"/>
        <end position="204"/>
    </location>
</feature>
<dbReference type="Pfam" id="PF08833">
    <property type="entry name" value="Axin_b-cat_bind"/>
    <property type="match status" value="1"/>
</dbReference>
<feature type="compositionally biased region" description="Low complexity" evidence="3">
    <location>
        <begin position="608"/>
        <end position="617"/>
    </location>
</feature>
<dbReference type="InterPro" id="IPR038207">
    <property type="entry name" value="DIX_dom_sf"/>
</dbReference>
<dbReference type="PANTHER" id="PTHR46102:SF1">
    <property type="entry name" value="AXIN-2"/>
    <property type="match status" value="1"/>
</dbReference>
<dbReference type="GO" id="GO:0003413">
    <property type="term" value="P:chondrocyte differentiation involved in endochondral bone morphogenesis"/>
    <property type="evidence" value="ECO:0007669"/>
    <property type="project" value="Ensembl"/>
</dbReference>
<keyword evidence="1 2" id="KW-0879">Wnt signaling pathway</keyword>
<dbReference type="GO" id="GO:0045668">
    <property type="term" value="P:negative regulation of osteoblast differentiation"/>
    <property type="evidence" value="ECO:0007669"/>
    <property type="project" value="Ensembl"/>
</dbReference>
<dbReference type="GO" id="GO:0032436">
    <property type="term" value="P:positive regulation of proteasomal ubiquitin-dependent protein catabolic process"/>
    <property type="evidence" value="ECO:0007669"/>
    <property type="project" value="TreeGrafter"/>
</dbReference>
<dbReference type="GO" id="GO:0030877">
    <property type="term" value="C:beta-catenin destruction complex"/>
    <property type="evidence" value="ECO:0007669"/>
    <property type="project" value="TreeGrafter"/>
</dbReference>
<reference evidence="5 6" key="1">
    <citation type="submission" date="2013-03" db="EMBL/GenBank/DDBJ databases">
        <authorList>
            <person name="Warren W."/>
            <person name="Wilson R.K."/>
        </authorList>
    </citation>
    <scope>NUCLEOTIDE SEQUENCE</scope>
</reference>
<dbReference type="GO" id="GO:0070602">
    <property type="term" value="P:regulation of centromeric sister chromatid cohesion"/>
    <property type="evidence" value="ECO:0007669"/>
    <property type="project" value="Ensembl"/>
</dbReference>
<dbReference type="InterPro" id="IPR001158">
    <property type="entry name" value="DIX"/>
</dbReference>
<dbReference type="SUPFAM" id="SSF54236">
    <property type="entry name" value="Ubiquitin-like"/>
    <property type="match status" value="1"/>
</dbReference>
<dbReference type="GO" id="GO:0042476">
    <property type="term" value="P:odontogenesis"/>
    <property type="evidence" value="ECO:0007669"/>
    <property type="project" value="Ensembl"/>
</dbReference>